<proteinExistence type="predicted"/>
<dbReference type="EMBL" id="SDMP01000003">
    <property type="protein sequence ID" value="RYR64473.1"/>
    <property type="molecule type" value="Genomic_DNA"/>
</dbReference>
<feature type="region of interest" description="Disordered" evidence="1">
    <location>
        <begin position="30"/>
        <end position="71"/>
    </location>
</feature>
<dbReference type="AlphaFoldDB" id="A0A445DMS5"/>
<accession>A0A445DMS5</accession>
<dbReference type="Proteomes" id="UP000289738">
    <property type="component" value="Chromosome A03"/>
</dbReference>
<comment type="caution">
    <text evidence="2">The sequence shown here is derived from an EMBL/GenBank/DDBJ whole genome shotgun (WGS) entry which is preliminary data.</text>
</comment>
<feature type="compositionally biased region" description="Pro residues" evidence="1">
    <location>
        <begin position="53"/>
        <end position="71"/>
    </location>
</feature>
<keyword evidence="3" id="KW-1185">Reference proteome</keyword>
<name>A0A445DMS5_ARAHY</name>
<reference evidence="2 3" key="1">
    <citation type="submission" date="2019-01" db="EMBL/GenBank/DDBJ databases">
        <title>Sequencing of cultivated peanut Arachis hypogaea provides insights into genome evolution and oil improvement.</title>
        <authorList>
            <person name="Chen X."/>
        </authorList>
    </citation>
    <scope>NUCLEOTIDE SEQUENCE [LARGE SCALE GENOMIC DNA]</scope>
    <source>
        <strain evidence="3">cv. Fuhuasheng</strain>
        <tissue evidence="2">Leaves</tissue>
    </source>
</reference>
<gene>
    <name evidence="2" type="ORF">Ahy_A03g010570</name>
</gene>
<organism evidence="2 3">
    <name type="scientific">Arachis hypogaea</name>
    <name type="common">Peanut</name>
    <dbReference type="NCBI Taxonomy" id="3818"/>
    <lineage>
        <taxon>Eukaryota</taxon>
        <taxon>Viridiplantae</taxon>
        <taxon>Streptophyta</taxon>
        <taxon>Embryophyta</taxon>
        <taxon>Tracheophyta</taxon>
        <taxon>Spermatophyta</taxon>
        <taxon>Magnoliopsida</taxon>
        <taxon>eudicotyledons</taxon>
        <taxon>Gunneridae</taxon>
        <taxon>Pentapetalae</taxon>
        <taxon>rosids</taxon>
        <taxon>fabids</taxon>
        <taxon>Fabales</taxon>
        <taxon>Fabaceae</taxon>
        <taxon>Papilionoideae</taxon>
        <taxon>50 kb inversion clade</taxon>
        <taxon>dalbergioids sensu lato</taxon>
        <taxon>Dalbergieae</taxon>
        <taxon>Pterocarpus clade</taxon>
        <taxon>Arachis</taxon>
    </lineage>
</organism>
<evidence type="ECO:0000313" key="2">
    <source>
        <dbReference type="EMBL" id="RYR64473.1"/>
    </source>
</evidence>
<evidence type="ECO:0000313" key="3">
    <source>
        <dbReference type="Proteomes" id="UP000289738"/>
    </source>
</evidence>
<evidence type="ECO:0000256" key="1">
    <source>
        <dbReference type="SAM" id="MobiDB-lite"/>
    </source>
</evidence>
<sequence>MDKVERVKLKVNSKEGASQITSSLHHSFFQQSKASSSHSTKEYATLSHVSQQRPPPVPSPLSPRVPPVLFS</sequence>
<feature type="region of interest" description="Disordered" evidence="1">
    <location>
        <begin position="1"/>
        <end position="20"/>
    </location>
</feature>
<protein>
    <submittedName>
        <fullName evidence="2">Uncharacterized protein</fullName>
    </submittedName>
</protein>